<dbReference type="EMBL" id="NFEZ01000002">
    <property type="protein sequence ID" value="PLT47752.1"/>
    <property type="molecule type" value="Genomic_DNA"/>
</dbReference>
<gene>
    <name evidence="1" type="ORF">B8V81_0659</name>
</gene>
<accession>A0A2N5NBN5</accession>
<keyword evidence="2" id="KW-1185">Reference proteome</keyword>
<evidence type="ECO:0000313" key="1">
    <source>
        <dbReference type="EMBL" id="PLT47752.1"/>
    </source>
</evidence>
<dbReference type="Pfam" id="PF09709">
    <property type="entry name" value="Cas_Csd1"/>
    <property type="match status" value="1"/>
</dbReference>
<proteinExistence type="predicted"/>
<protein>
    <submittedName>
        <fullName evidence="1">CRISPR-associated protein, Csd1 family</fullName>
    </submittedName>
</protein>
<dbReference type="Proteomes" id="UP000234789">
    <property type="component" value="Unassembled WGS sequence"/>
</dbReference>
<reference evidence="1 2" key="1">
    <citation type="submission" date="2017-05" db="EMBL/GenBank/DDBJ databases">
        <title>Functional genome analysis of Paenibacillus pasadenensis strain R16: insights on endophytic life style and antifungal activity.</title>
        <authorList>
            <person name="Passera A."/>
            <person name="Marcolungo L."/>
            <person name="Casati P."/>
            <person name="Brasca M."/>
            <person name="Quaglino F."/>
            <person name="Delledonne M."/>
        </authorList>
    </citation>
    <scope>NUCLEOTIDE SEQUENCE [LARGE SCALE GENOMIC DNA]</scope>
    <source>
        <strain evidence="1 2">R16</strain>
    </source>
</reference>
<dbReference type="OrthoDB" id="5389988at2"/>
<dbReference type="NCBIfam" id="TIGR01863">
    <property type="entry name" value="cas_Csd1"/>
    <property type="match status" value="1"/>
</dbReference>
<name>A0A2N5NBN5_9BACL</name>
<comment type="caution">
    <text evidence="1">The sequence shown here is derived from an EMBL/GenBank/DDBJ whole genome shotgun (WGS) entry which is preliminary data.</text>
</comment>
<dbReference type="AlphaFoldDB" id="A0A2N5NBN5"/>
<dbReference type="RefSeq" id="WP_028598640.1">
    <property type="nucleotide sequence ID" value="NZ_BIMM01000028.1"/>
</dbReference>
<dbReference type="InterPro" id="IPR010144">
    <property type="entry name" value="CRISPR-assoc_prot_Csd1-typ"/>
</dbReference>
<evidence type="ECO:0000313" key="2">
    <source>
        <dbReference type="Proteomes" id="UP000234789"/>
    </source>
</evidence>
<sequence length="644" mass="73086">MTWLTKLSETYDNHSKSVGIFEKNHFDREYTLLPVSHTTQTAHIEIYLNLDGSFSRARPLEKGEGSTIIPCTEASASRTSAPVPYPLHDKLMYVAGDYGQFCPPTNEKFTPYEDYLKHLQEWCSSPFAVPVIQSVYNYVRQGTMIADLVREKVLWLDAEGQLAEKWTPELAELHGVDRPDIFKALASGQNAAFVRFAVEVPGVAEQRLWRMPEVQQSFIRFYDTKLQDTELCYVTGKLLPYADKHASRIRNSGDKTKLISANDSSGFTYRGRFLSSRDAAAVSYEVSQKAHNALKWLIDRQAFAIDGKTFVVWGTKSLDVPDPYADSSDFYDDDDDEEEDEPELAYTHAAFAERVRLGLSGYRHDTDADHSDVVIMVLDAATPGRMSINYYRDMEKEHFLQRIEAWHLSCCWLQYYRKDGKTAVFMSAPATRDIAFAAYGPRASEKVVKGLIERMLPCILDGARIPSDIVRSLIARASNPVGMEPWEWEKTLGIACAIVNRSYSNSKEGFEVAVNKDLKDRSYLFGRMLAVADVLERRALSKEERRATNAIRYMNAFAQKPGRTWMVIQSALQPYQAKLGVKASYLNGLLDEIGAQLDPEKDYSDQSLSGLYLLGFYSQRHELYQKRKQLDGEGKEEDDADLDD</sequence>
<organism evidence="1 2">
    <name type="scientific">Paenibacillus pasadenensis</name>
    <dbReference type="NCBI Taxonomy" id="217090"/>
    <lineage>
        <taxon>Bacteria</taxon>
        <taxon>Bacillati</taxon>
        <taxon>Bacillota</taxon>
        <taxon>Bacilli</taxon>
        <taxon>Bacillales</taxon>
        <taxon>Paenibacillaceae</taxon>
        <taxon>Paenibacillus</taxon>
    </lineage>
</organism>
<dbReference type="CDD" id="cd09757">
    <property type="entry name" value="Cas8c_I-C"/>
    <property type="match status" value="1"/>
</dbReference>